<dbReference type="KEGG" id="sla:SERLADRAFT_416185"/>
<evidence type="ECO:0000313" key="1">
    <source>
        <dbReference type="EMBL" id="EGO23890.1"/>
    </source>
</evidence>
<name>F8NZ70_SERL9</name>
<organism>
    <name type="scientific">Serpula lacrymans var. lacrymans (strain S7.9)</name>
    <name type="common">Dry rot fungus</name>
    <dbReference type="NCBI Taxonomy" id="578457"/>
    <lineage>
        <taxon>Eukaryota</taxon>
        <taxon>Fungi</taxon>
        <taxon>Dikarya</taxon>
        <taxon>Basidiomycota</taxon>
        <taxon>Agaricomycotina</taxon>
        <taxon>Agaricomycetes</taxon>
        <taxon>Agaricomycetidae</taxon>
        <taxon>Boletales</taxon>
        <taxon>Coniophorineae</taxon>
        <taxon>Serpulaceae</taxon>
        <taxon>Serpula</taxon>
    </lineage>
</organism>
<dbReference type="RefSeq" id="XP_007319652.1">
    <property type="nucleotide sequence ID" value="XM_007319590.1"/>
</dbReference>
<dbReference type="AlphaFoldDB" id="F8NZ70"/>
<dbReference type="GeneID" id="18813456"/>
<dbReference type="EMBL" id="GL945435">
    <property type="protein sequence ID" value="EGO23890.1"/>
    <property type="molecule type" value="Genomic_DNA"/>
</dbReference>
<gene>
    <name evidence="1" type="ORF">SERLADRAFT_416185</name>
</gene>
<dbReference type="Proteomes" id="UP000008064">
    <property type="component" value="Unassembled WGS sequence"/>
</dbReference>
<proteinExistence type="predicted"/>
<sequence>MNTAKEKSFICEMSNFSFSSPTPSSYGDGDLDIFARSILKSTTTSVYFPGSPEEESYMYLPTTAYSKGISKNKQHQSYERLLSKYKKVKNELILITGKYNNLHMGPQEPPRLVINQYNREDFPDMLFWTAHDWKVSTDAKKNLPDVIEKSAGPRGPGRCAKGVNIATRWHRYHVIGKAVKAEATSVEIGSSEDSLGKWKASKATWPDDAAIKKARPGPETGDLSESFDTQANAFATCSSLGESNQCDSTSGNTTENITSKSIVNNAPENTKANHSTSFVPPAPSVTSVHKPVSEIGLSEIVSAALALTSAVEVTNGGKEGGKKKAPNKDYLRVTTAITPRNLCAKDWLQDHPSGLKADFDIFYKDLSKDLQRKYASDAAVMKLDAKG</sequence>
<dbReference type="HOGENOM" id="CLU_714023_0_0_1"/>
<reference evidence="1" key="1">
    <citation type="submission" date="2011-04" db="EMBL/GenBank/DDBJ databases">
        <title>Evolution of plant cell wall degrading machinery underlies the functional diversity of forest fungi.</title>
        <authorList>
            <consortium name="US DOE Joint Genome Institute (JGI-PGF)"/>
            <person name="Eastwood D.C."/>
            <person name="Floudas D."/>
            <person name="Binder M."/>
            <person name="Majcherczyk A."/>
            <person name="Schneider P."/>
            <person name="Aerts A."/>
            <person name="Asiegbu F.O."/>
            <person name="Baker S.E."/>
            <person name="Barry K."/>
            <person name="Bendiksby M."/>
            <person name="Blumentritt M."/>
            <person name="Coutinho P.M."/>
            <person name="Cullen D."/>
            <person name="Cullen D."/>
            <person name="Gathman A."/>
            <person name="Goodell B."/>
            <person name="Henrissat B."/>
            <person name="Ihrmark K."/>
            <person name="Kauserud H."/>
            <person name="Kohler A."/>
            <person name="LaButti K."/>
            <person name="Lapidus A."/>
            <person name="Lavin J.L."/>
            <person name="Lee Y.-H."/>
            <person name="Lindquist E."/>
            <person name="Lilly W."/>
            <person name="Lucas S."/>
            <person name="Morin E."/>
            <person name="Murat C."/>
            <person name="Oguiza J.A."/>
            <person name="Park J."/>
            <person name="Pisabarro A.G."/>
            <person name="Riley R."/>
            <person name="Rosling A."/>
            <person name="Salamov A."/>
            <person name="Schmidt O."/>
            <person name="Schmutz J."/>
            <person name="Skrede I."/>
            <person name="Stenlid J."/>
            <person name="Wiebenga A."/>
            <person name="Xie X."/>
            <person name="Kues U."/>
            <person name="Hibbett D.S."/>
            <person name="Hoffmeister D."/>
            <person name="Hogberg N."/>
            <person name="Martin F."/>
            <person name="Grigoriev I.V."/>
            <person name="Watkinson S.C."/>
        </authorList>
    </citation>
    <scope>NUCLEOTIDE SEQUENCE</scope>
    <source>
        <strain evidence="1">S7.9</strain>
    </source>
</reference>
<dbReference type="OrthoDB" id="2680493at2759"/>
<accession>F8NZ70</accession>
<protein>
    <submittedName>
        <fullName evidence="1">Uncharacterized protein</fullName>
    </submittedName>
</protein>